<keyword evidence="7" id="KW-0408">Iron</keyword>
<name>A0A378KYG2_9GAMM</name>
<sequence length="1010" mass="114765">MIPRLTASSAVAPSVLLFLQNLKESIGFHGEIDQSLSSRLIVSTDNSVYQVVPQAVIFPKNEQDIVSIFTLAKRKEFQDVSFSPRGGGTGTNGQSLSSGIIIDCSRYMNSIIEVNPEEGWVIVEPGVVLDQLNEFLKKFNKFFAPTLSPSNRATLGGMVSTDASGKGSRLYGKTSQHVLAITAVYPDGQVHTSEEIDVSRLDEMKNLPGRVGQLYRQVEQTVRDHHSLISSQFPKLHRFMTGYNLTRIYSSDGRIFNLNAVLTGSEGTLAYVTQIKLKLTDIPKFKGLFVVLYSSFKEALEHAKDLVLSEPEAIETMDETVLNLAKTDIIYHSIRGFVTSTGSINTAAINLVEFVADDEKRLNQQIDALKVHLQNYDYHYVDNKKDINNLWELRKRSVGLLGKTEGVRKPVSGVEDTVVPPEHLPEYVREFREILDSLDLKYGMFGHIDVGCLHVRPAFNLMDAEDRQKYYELTEQIAHLTQKYGGVLWGEHGKGFRSEYVPLFFGDTLYEELRKIKSSCDPYNQLNPGKIAVPLGINTPLMNVQSEQTRASLDMQIPEELRDPYRLALNCNGNGACFDYKREDVICPSYKITRDRIQSPKGRASLVREWLRQLGKSNSDTSPANTMKRFINSYHKNRGQYDFSHEVYSAMEGCLSCQACKSQCPVNINVPSFRARFLEAYHSRYIRSLKNYLIAYSERMGYYQSKVPRLSNFFLSNPIIIRILEHTAGFINPPLFSSPNLSVLLKKVHIPLLNLNQLPPSRKSIVLIQDWVTSFYEADLVIKTCLLVRQLGYEIYVMPWFENGKSLHVQGKLKQFARVAHKNSLVLEKLAQHHLTMIGIDPAMVLTYRNDYPEILKKANQYQVMLIQEWLSESIRTQDSYLLKFKNTGIRTQYNLLSHCTEQANCGEAQEQWQKIFEYLGLQLTPKKTGCCGMAGSYGHEVIHQNESQGLFELSWQPFFVDEHEVNTNLVDGYSCRSQVNYRTGYKAKHPVELLYELFTGVMNNTQSLS</sequence>
<proteinExistence type="inferred from homology"/>
<evidence type="ECO:0000259" key="13">
    <source>
        <dbReference type="PROSITE" id="PS51387"/>
    </source>
</evidence>
<dbReference type="Proteomes" id="UP000254230">
    <property type="component" value="Unassembled WGS sequence"/>
</dbReference>
<protein>
    <recommendedName>
        <fullName evidence="12">D-2-hydroxyglutarate dehydrogenase</fullName>
        <ecNumber evidence="9">1.1.99.39</ecNumber>
    </recommendedName>
</protein>
<evidence type="ECO:0000256" key="7">
    <source>
        <dbReference type="ARBA" id="ARBA00023004"/>
    </source>
</evidence>
<dbReference type="RefSeq" id="WP_058472474.1">
    <property type="nucleotide sequence ID" value="NZ_CAAAIL010000014.1"/>
</dbReference>
<dbReference type="STRING" id="45072.Lqua_0217"/>
<dbReference type="InterPro" id="IPR016166">
    <property type="entry name" value="FAD-bd_PCMH"/>
</dbReference>
<reference evidence="14 16" key="1">
    <citation type="submission" date="2015-11" db="EMBL/GenBank/DDBJ databases">
        <title>Genomic analysis of 38 Legionella species identifies large and diverse effector repertoires.</title>
        <authorList>
            <person name="Burstein D."/>
            <person name="Amaro F."/>
            <person name="Zusman T."/>
            <person name="Lifshitz Z."/>
            <person name="Cohen O."/>
            <person name="Gilbert J.A."/>
            <person name="Pupko T."/>
            <person name="Shuman H.A."/>
            <person name="Segal G."/>
        </authorList>
    </citation>
    <scope>NUCLEOTIDE SEQUENCE [LARGE SCALE GENOMIC DNA]</scope>
    <source>
        <strain evidence="14 16">ATCC 49507</strain>
    </source>
</reference>
<dbReference type="GO" id="GO:0051539">
    <property type="term" value="F:4 iron, 4 sulfur cluster binding"/>
    <property type="evidence" value="ECO:0007669"/>
    <property type="project" value="UniProtKB-KW"/>
</dbReference>
<dbReference type="Pfam" id="PF01565">
    <property type="entry name" value="FAD_binding_4"/>
    <property type="match status" value="1"/>
</dbReference>
<dbReference type="InterPro" id="IPR016169">
    <property type="entry name" value="FAD-bd_PCMH_sub2"/>
</dbReference>
<dbReference type="AlphaFoldDB" id="A0A378KYG2"/>
<evidence type="ECO:0000313" key="14">
    <source>
        <dbReference type="EMBL" id="KTD54710.1"/>
    </source>
</evidence>
<evidence type="ECO:0000256" key="12">
    <source>
        <dbReference type="ARBA" id="ARBA00067680"/>
    </source>
</evidence>
<dbReference type="SUPFAM" id="SSF56176">
    <property type="entry name" value="FAD-binding/transporter-associated domain-like"/>
    <property type="match status" value="1"/>
</dbReference>
<evidence type="ECO:0000313" key="15">
    <source>
        <dbReference type="EMBL" id="STY16890.1"/>
    </source>
</evidence>
<dbReference type="PANTHER" id="PTHR11748">
    <property type="entry name" value="D-LACTATE DEHYDROGENASE"/>
    <property type="match status" value="1"/>
</dbReference>
<reference evidence="15 17" key="2">
    <citation type="submission" date="2018-06" db="EMBL/GenBank/DDBJ databases">
        <authorList>
            <consortium name="Pathogen Informatics"/>
            <person name="Doyle S."/>
        </authorList>
    </citation>
    <scope>NUCLEOTIDE SEQUENCE [LARGE SCALE GENOMIC DNA]</scope>
    <source>
        <strain evidence="15 17">NCTC12376</strain>
    </source>
</reference>
<dbReference type="Gene3D" id="3.30.465.10">
    <property type="match status" value="1"/>
</dbReference>
<dbReference type="GO" id="GO:0008720">
    <property type="term" value="F:D-lactate dehydrogenase (NAD+) activity"/>
    <property type="evidence" value="ECO:0007669"/>
    <property type="project" value="TreeGrafter"/>
</dbReference>
<organism evidence="15 17">
    <name type="scientific">Legionella quateirensis</name>
    <dbReference type="NCBI Taxonomy" id="45072"/>
    <lineage>
        <taxon>Bacteria</taxon>
        <taxon>Pseudomonadati</taxon>
        <taxon>Pseudomonadota</taxon>
        <taxon>Gammaproteobacteria</taxon>
        <taxon>Legionellales</taxon>
        <taxon>Legionellaceae</taxon>
        <taxon>Legionella</taxon>
    </lineage>
</organism>
<evidence type="ECO:0000256" key="8">
    <source>
        <dbReference type="ARBA" id="ARBA00023014"/>
    </source>
</evidence>
<evidence type="ECO:0000256" key="9">
    <source>
        <dbReference type="ARBA" id="ARBA00039003"/>
    </source>
</evidence>
<dbReference type="InterPro" id="IPR017896">
    <property type="entry name" value="4Fe4S_Fe-S-bd"/>
</dbReference>
<evidence type="ECO:0000256" key="2">
    <source>
        <dbReference type="ARBA" id="ARBA00022485"/>
    </source>
</evidence>
<keyword evidence="3" id="KW-0285">Flavoprotein</keyword>
<keyword evidence="8" id="KW-0411">Iron-sulfur</keyword>
<keyword evidence="16" id="KW-1185">Reference proteome</keyword>
<evidence type="ECO:0000313" key="17">
    <source>
        <dbReference type="Proteomes" id="UP000254230"/>
    </source>
</evidence>
<comment type="catalytic activity">
    <reaction evidence="10">
        <text>(R)-2-hydroxyglutarate + A = 2-oxoglutarate + AH2</text>
        <dbReference type="Rhea" id="RHEA:38295"/>
        <dbReference type="ChEBI" id="CHEBI:13193"/>
        <dbReference type="ChEBI" id="CHEBI:15801"/>
        <dbReference type="ChEBI" id="CHEBI:16810"/>
        <dbReference type="ChEBI" id="CHEBI:17499"/>
        <dbReference type="EC" id="1.1.99.39"/>
    </reaction>
    <physiologicalReaction direction="left-to-right" evidence="10">
        <dbReference type="Rhea" id="RHEA:38296"/>
    </physiologicalReaction>
</comment>
<dbReference type="Pfam" id="PF02913">
    <property type="entry name" value="FAD-oxidase_C"/>
    <property type="match status" value="1"/>
</dbReference>
<dbReference type="EMBL" id="UGOW01000001">
    <property type="protein sequence ID" value="STY16890.1"/>
    <property type="molecule type" value="Genomic_DNA"/>
</dbReference>
<accession>A0A378KYG2</accession>
<dbReference type="PANTHER" id="PTHR11748:SF119">
    <property type="entry name" value="D-2-HYDROXYGLUTARATE DEHYDROGENASE"/>
    <property type="match status" value="1"/>
</dbReference>
<evidence type="ECO:0000313" key="16">
    <source>
        <dbReference type="Proteomes" id="UP000054639"/>
    </source>
</evidence>
<dbReference type="InterPro" id="IPR036318">
    <property type="entry name" value="FAD-bd_PCMH-like_sf"/>
</dbReference>
<evidence type="ECO:0000256" key="5">
    <source>
        <dbReference type="ARBA" id="ARBA00022827"/>
    </source>
</evidence>
<evidence type="ECO:0000256" key="3">
    <source>
        <dbReference type="ARBA" id="ARBA00022630"/>
    </source>
</evidence>
<dbReference type="EC" id="1.1.99.39" evidence="9"/>
<dbReference type="GO" id="GO:1903457">
    <property type="term" value="P:lactate catabolic process"/>
    <property type="evidence" value="ECO:0007669"/>
    <property type="project" value="TreeGrafter"/>
</dbReference>
<dbReference type="InterPro" id="IPR006094">
    <property type="entry name" value="Oxid_FAD_bind_N"/>
</dbReference>
<evidence type="ECO:0000256" key="4">
    <source>
        <dbReference type="ARBA" id="ARBA00022723"/>
    </source>
</evidence>
<keyword evidence="2" id="KW-0004">4Fe-4S</keyword>
<dbReference type="GO" id="GO:0051990">
    <property type="term" value="F:(R)-2-hydroxyglutarate dehydrogenase activity"/>
    <property type="evidence" value="ECO:0007669"/>
    <property type="project" value="UniProtKB-EC"/>
</dbReference>
<dbReference type="SUPFAM" id="SSF55103">
    <property type="entry name" value="FAD-linked oxidases, C-terminal domain"/>
    <property type="match status" value="1"/>
</dbReference>
<evidence type="ECO:0000256" key="6">
    <source>
        <dbReference type="ARBA" id="ARBA00023002"/>
    </source>
</evidence>
<evidence type="ECO:0000256" key="10">
    <source>
        <dbReference type="ARBA" id="ARBA00051291"/>
    </source>
</evidence>
<evidence type="ECO:0000256" key="11">
    <source>
        <dbReference type="ARBA" id="ARBA00060924"/>
    </source>
</evidence>
<dbReference type="OrthoDB" id="9765258at2"/>
<keyword evidence="5" id="KW-0274">FAD</keyword>
<evidence type="ECO:0000256" key="1">
    <source>
        <dbReference type="ARBA" id="ARBA00001974"/>
    </source>
</evidence>
<feature type="domain" description="FAD-binding PCMH-type" evidence="13">
    <location>
        <begin position="49"/>
        <end position="282"/>
    </location>
</feature>
<dbReference type="InterPro" id="IPR016164">
    <property type="entry name" value="FAD-linked_Oxase-like_C"/>
</dbReference>
<dbReference type="EMBL" id="LNYR01000002">
    <property type="protein sequence ID" value="KTD54710.1"/>
    <property type="molecule type" value="Genomic_DNA"/>
</dbReference>
<gene>
    <name evidence="15" type="primary">ydiJ</name>
    <name evidence="14" type="ORF">Lqua_0217</name>
    <name evidence="15" type="ORF">NCTC12376_00683</name>
</gene>
<dbReference type="InterPro" id="IPR004113">
    <property type="entry name" value="FAD-bd_oxidored_4_C"/>
</dbReference>
<dbReference type="FunFam" id="3.30.70.2740:FF:000003">
    <property type="entry name" value="Oxidoreductase, FAD-binding, putative"/>
    <property type="match status" value="1"/>
</dbReference>
<dbReference type="Gene3D" id="3.30.70.2740">
    <property type="match status" value="1"/>
</dbReference>
<keyword evidence="4" id="KW-0479">Metal-binding</keyword>
<dbReference type="GO" id="GO:0004458">
    <property type="term" value="F:D-lactate dehydrogenase (cytochrome) activity"/>
    <property type="evidence" value="ECO:0007669"/>
    <property type="project" value="TreeGrafter"/>
</dbReference>
<dbReference type="PROSITE" id="PS51387">
    <property type="entry name" value="FAD_PCMH"/>
    <property type="match status" value="1"/>
</dbReference>
<dbReference type="Pfam" id="PF13183">
    <property type="entry name" value="Fer4_8"/>
    <property type="match status" value="1"/>
</dbReference>
<dbReference type="GO" id="GO:0071949">
    <property type="term" value="F:FAD binding"/>
    <property type="evidence" value="ECO:0007669"/>
    <property type="project" value="InterPro"/>
</dbReference>
<dbReference type="InterPro" id="IPR017900">
    <property type="entry name" value="4Fe4S_Fe_S_CS"/>
</dbReference>
<comment type="similarity">
    <text evidence="11">In the N-terminal section; belongs to the FAD-binding oxidoreductase/transferase type 4 family.</text>
</comment>
<dbReference type="Proteomes" id="UP000054639">
    <property type="component" value="Unassembled WGS sequence"/>
</dbReference>
<comment type="cofactor">
    <cofactor evidence="1">
        <name>FAD</name>
        <dbReference type="ChEBI" id="CHEBI:57692"/>
    </cofactor>
</comment>
<dbReference type="PROSITE" id="PS00198">
    <property type="entry name" value="4FE4S_FER_1"/>
    <property type="match status" value="1"/>
</dbReference>
<dbReference type="GO" id="GO:0046872">
    <property type="term" value="F:metal ion binding"/>
    <property type="evidence" value="ECO:0007669"/>
    <property type="project" value="UniProtKB-KW"/>
</dbReference>
<keyword evidence="6" id="KW-0560">Oxidoreductase</keyword>
<dbReference type="SUPFAM" id="SSF46548">
    <property type="entry name" value="alpha-helical ferredoxin"/>
    <property type="match status" value="1"/>
</dbReference>